<dbReference type="RefSeq" id="WP_219158116.1">
    <property type="nucleotide sequence ID" value="NZ_JAHWQX010000001.1"/>
</dbReference>
<feature type="signal peptide" evidence="4">
    <location>
        <begin position="1"/>
        <end position="34"/>
    </location>
</feature>
<feature type="chain" id="PRO_5046036750" evidence="4">
    <location>
        <begin position="35"/>
        <end position="145"/>
    </location>
</feature>
<evidence type="ECO:0000256" key="1">
    <source>
        <dbReference type="ARBA" id="ARBA00022723"/>
    </source>
</evidence>
<organism evidence="6 7">
    <name type="scientific">Pseudohoeflea coraliihabitans</name>
    <dbReference type="NCBI Taxonomy" id="2860393"/>
    <lineage>
        <taxon>Bacteria</taxon>
        <taxon>Pseudomonadati</taxon>
        <taxon>Pseudomonadota</taxon>
        <taxon>Alphaproteobacteria</taxon>
        <taxon>Hyphomicrobiales</taxon>
        <taxon>Rhizobiaceae</taxon>
        <taxon>Pseudohoeflea</taxon>
    </lineage>
</organism>
<accession>A0ABS6WKG9</accession>
<dbReference type="Pfam" id="PF00034">
    <property type="entry name" value="Cytochrom_C"/>
    <property type="match status" value="1"/>
</dbReference>
<evidence type="ECO:0000313" key="6">
    <source>
        <dbReference type="EMBL" id="MBW3096153.1"/>
    </source>
</evidence>
<comment type="caution">
    <text evidence="6">The sequence shown here is derived from an EMBL/GenBank/DDBJ whole genome shotgun (WGS) entry which is preliminary data.</text>
</comment>
<dbReference type="PROSITE" id="PS51007">
    <property type="entry name" value="CYTC"/>
    <property type="match status" value="1"/>
</dbReference>
<keyword evidence="4" id="KW-0732">Signal</keyword>
<protein>
    <submittedName>
        <fullName evidence="6">Cytochrome c family protein</fullName>
    </submittedName>
</protein>
<evidence type="ECO:0000256" key="4">
    <source>
        <dbReference type="SAM" id="SignalP"/>
    </source>
</evidence>
<keyword evidence="2 3" id="KW-0408">Iron</keyword>
<proteinExistence type="predicted"/>
<dbReference type="Proteomes" id="UP001430804">
    <property type="component" value="Unassembled WGS sequence"/>
</dbReference>
<evidence type="ECO:0000313" key="7">
    <source>
        <dbReference type="Proteomes" id="UP001430804"/>
    </source>
</evidence>
<gene>
    <name evidence="6" type="ORF">KY465_02540</name>
</gene>
<dbReference type="EMBL" id="JAHWQX010000001">
    <property type="protein sequence ID" value="MBW3096153.1"/>
    <property type="molecule type" value="Genomic_DNA"/>
</dbReference>
<keyword evidence="1 3" id="KW-0479">Metal-binding</keyword>
<name>A0ABS6WKG9_9HYPH</name>
<evidence type="ECO:0000259" key="5">
    <source>
        <dbReference type="PROSITE" id="PS51007"/>
    </source>
</evidence>
<keyword evidence="7" id="KW-1185">Reference proteome</keyword>
<keyword evidence="3" id="KW-0349">Heme</keyword>
<feature type="domain" description="Cytochrome c" evidence="5">
    <location>
        <begin position="40"/>
        <end position="142"/>
    </location>
</feature>
<evidence type="ECO:0000256" key="3">
    <source>
        <dbReference type="PROSITE-ProRule" id="PRU00433"/>
    </source>
</evidence>
<evidence type="ECO:0000256" key="2">
    <source>
        <dbReference type="ARBA" id="ARBA00023004"/>
    </source>
</evidence>
<reference evidence="6" key="1">
    <citation type="submission" date="2021-07" db="EMBL/GenBank/DDBJ databases">
        <title>Pseudohoeflea marina sp. nov. a polyhydroxyalcanoate-producing bacterium.</title>
        <authorList>
            <person name="Zheng W."/>
            <person name="Yu S."/>
            <person name="Huang Y."/>
        </authorList>
    </citation>
    <scope>NUCLEOTIDE SEQUENCE</scope>
    <source>
        <strain evidence="6">DP4N28-3</strain>
    </source>
</reference>
<dbReference type="PANTHER" id="PTHR11961">
    <property type="entry name" value="CYTOCHROME C"/>
    <property type="match status" value="1"/>
</dbReference>
<sequence>MTRIAFSRIRSGWPLALAAALLVPAFAVPPVAGAQELAAGDAVAGAKVFRKCQACHLVDVEKNKVGPHLVDIVGRPVAALEDYQYSTAMTEYAQTQPEWTEEALAAYLRKPRDVVPKTKMAFAGLKKDEDLANIIAYLKDPSAAE</sequence>
<dbReference type="InterPro" id="IPR002327">
    <property type="entry name" value="Cyt_c_1A/1B"/>
</dbReference>
<dbReference type="InterPro" id="IPR009056">
    <property type="entry name" value="Cyt_c-like_dom"/>
</dbReference>